<dbReference type="Proteomes" id="UP001221898">
    <property type="component" value="Unassembled WGS sequence"/>
</dbReference>
<protein>
    <submittedName>
        <fullName evidence="2">Uncharacterized protein</fullName>
    </submittedName>
</protein>
<organism evidence="2 3">
    <name type="scientific">Aldrovandia affinis</name>
    <dbReference type="NCBI Taxonomy" id="143900"/>
    <lineage>
        <taxon>Eukaryota</taxon>
        <taxon>Metazoa</taxon>
        <taxon>Chordata</taxon>
        <taxon>Craniata</taxon>
        <taxon>Vertebrata</taxon>
        <taxon>Euteleostomi</taxon>
        <taxon>Actinopterygii</taxon>
        <taxon>Neopterygii</taxon>
        <taxon>Teleostei</taxon>
        <taxon>Notacanthiformes</taxon>
        <taxon>Halosauridae</taxon>
        <taxon>Aldrovandia</taxon>
    </lineage>
</organism>
<sequence length="79" mass="8889">MCHLLLPSIYVSGTKSVSRCRARAPRDHLQHQWKTWLLLAVSLACRADRTGRPGQLHGRSKFTNKVQRGGKPSEPTRAL</sequence>
<proteinExistence type="predicted"/>
<keyword evidence="3" id="KW-1185">Reference proteome</keyword>
<evidence type="ECO:0000256" key="1">
    <source>
        <dbReference type="SAM" id="MobiDB-lite"/>
    </source>
</evidence>
<evidence type="ECO:0000313" key="3">
    <source>
        <dbReference type="Proteomes" id="UP001221898"/>
    </source>
</evidence>
<reference evidence="2" key="1">
    <citation type="journal article" date="2023" name="Science">
        <title>Genome structures resolve the early diversification of teleost fishes.</title>
        <authorList>
            <person name="Parey E."/>
            <person name="Louis A."/>
            <person name="Montfort J."/>
            <person name="Bouchez O."/>
            <person name="Roques C."/>
            <person name="Iampietro C."/>
            <person name="Lluch J."/>
            <person name="Castinel A."/>
            <person name="Donnadieu C."/>
            <person name="Desvignes T."/>
            <person name="Floi Bucao C."/>
            <person name="Jouanno E."/>
            <person name="Wen M."/>
            <person name="Mejri S."/>
            <person name="Dirks R."/>
            <person name="Jansen H."/>
            <person name="Henkel C."/>
            <person name="Chen W.J."/>
            <person name="Zahm M."/>
            <person name="Cabau C."/>
            <person name="Klopp C."/>
            <person name="Thompson A.W."/>
            <person name="Robinson-Rechavi M."/>
            <person name="Braasch I."/>
            <person name="Lecointre G."/>
            <person name="Bobe J."/>
            <person name="Postlethwait J.H."/>
            <person name="Berthelot C."/>
            <person name="Roest Crollius H."/>
            <person name="Guiguen Y."/>
        </authorList>
    </citation>
    <scope>NUCLEOTIDE SEQUENCE</scope>
    <source>
        <strain evidence="2">NC1722</strain>
    </source>
</reference>
<gene>
    <name evidence="2" type="ORF">AAFF_G00441030</name>
</gene>
<accession>A0AAD7S7C4</accession>
<feature type="region of interest" description="Disordered" evidence="1">
    <location>
        <begin position="50"/>
        <end position="79"/>
    </location>
</feature>
<evidence type="ECO:0000313" key="2">
    <source>
        <dbReference type="EMBL" id="KAJ8397269.1"/>
    </source>
</evidence>
<dbReference type="EMBL" id="JAINUG010000099">
    <property type="protein sequence ID" value="KAJ8397269.1"/>
    <property type="molecule type" value="Genomic_DNA"/>
</dbReference>
<comment type="caution">
    <text evidence="2">The sequence shown here is derived from an EMBL/GenBank/DDBJ whole genome shotgun (WGS) entry which is preliminary data.</text>
</comment>
<name>A0AAD7S7C4_9TELE</name>
<dbReference type="AlphaFoldDB" id="A0AAD7S7C4"/>